<evidence type="ECO:0000256" key="5">
    <source>
        <dbReference type="SAM" id="Phobius"/>
    </source>
</evidence>
<dbReference type="GO" id="GO:0016020">
    <property type="term" value="C:membrane"/>
    <property type="evidence" value="ECO:0007669"/>
    <property type="project" value="UniProtKB-SubCell"/>
</dbReference>
<reference evidence="8 9" key="1">
    <citation type="journal article" date="2020" name="IScience">
        <title>Genome Sequencing of the Endangered Kingdonia uniflora (Circaeasteraceae, Ranunculales) Reveals Potential Mechanisms of Evolutionary Specialization.</title>
        <authorList>
            <person name="Sun Y."/>
            <person name="Deng T."/>
            <person name="Zhang A."/>
            <person name="Moore M.J."/>
            <person name="Landis J.B."/>
            <person name="Lin N."/>
            <person name="Zhang H."/>
            <person name="Zhang X."/>
            <person name="Huang J."/>
            <person name="Zhang X."/>
            <person name="Sun H."/>
            <person name="Wang H."/>
        </authorList>
    </citation>
    <scope>NUCLEOTIDE SEQUENCE [LARGE SCALE GENOMIC DNA]</scope>
    <source>
        <strain evidence="8">TB1705</strain>
        <tissue evidence="8">Leaf</tissue>
    </source>
</reference>
<dbReference type="InterPro" id="IPR033308">
    <property type="entry name" value="PGAP5/Cdc1/Ted1"/>
</dbReference>
<feature type="chain" id="PRO_5029770447" description="Calcineurin-like phosphoesterase domain-containing protein" evidence="6">
    <location>
        <begin position="20"/>
        <end position="524"/>
    </location>
</feature>
<evidence type="ECO:0000256" key="6">
    <source>
        <dbReference type="SAM" id="SignalP"/>
    </source>
</evidence>
<dbReference type="GO" id="GO:0016787">
    <property type="term" value="F:hydrolase activity"/>
    <property type="evidence" value="ECO:0007669"/>
    <property type="project" value="InterPro"/>
</dbReference>
<dbReference type="Gene3D" id="3.60.21.10">
    <property type="match status" value="1"/>
</dbReference>
<dbReference type="GO" id="GO:0006506">
    <property type="term" value="P:GPI anchor biosynthetic process"/>
    <property type="evidence" value="ECO:0007669"/>
    <property type="project" value="InterPro"/>
</dbReference>
<feature type="transmembrane region" description="Helical" evidence="5">
    <location>
        <begin position="495"/>
        <end position="518"/>
    </location>
</feature>
<evidence type="ECO:0000259" key="7">
    <source>
        <dbReference type="Pfam" id="PF00149"/>
    </source>
</evidence>
<keyword evidence="3 5" id="KW-1133">Transmembrane helix</keyword>
<keyword evidence="6" id="KW-0732">Signal</keyword>
<dbReference type="PANTHER" id="PTHR13315">
    <property type="entry name" value="METALLO PHOSPHOESTERASE RELATED"/>
    <property type="match status" value="1"/>
</dbReference>
<dbReference type="InterPro" id="IPR004843">
    <property type="entry name" value="Calcineurin-like_PHP"/>
</dbReference>
<evidence type="ECO:0000256" key="3">
    <source>
        <dbReference type="ARBA" id="ARBA00022989"/>
    </source>
</evidence>
<dbReference type="SUPFAM" id="SSF56300">
    <property type="entry name" value="Metallo-dependent phosphatases"/>
    <property type="match status" value="1"/>
</dbReference>
<protein>
    <recommendedName>
        <fullName evidence="7">Calcineurin-like phosphoesterase domain-containing protein</fullName>
    </recommendedName>
</protein>
<dbReference type="FunFam" id="3.60.21.10:FF:000050">
    <property type="entry name" value="Calcineurin-like metallo-phosphoesterase superfamily protein"/>
    <property type="match status" value="1"/>
</dbReference>
<dbReference type="EMBL" id="JACGCM010000223">
    <property type="protein sequence ID" value="KAF6174917.1"/>
    <property type="molecule type" value="Genomic_DNA"/>
</dbReference>
<organism evidence="8 9">
    <name type="scientific">Kingdonia uniflora</name>
    <dbReference type="NCBI Taxonomy" id="39325"/>
    <lineage>
        <taxon>Eukaryota</taxon>
        <taxon>Viridiplantae</taxon>
        <taxon>Streptophyta</taxon>
        <taxon>Embryophyta</taxon>
        <taxon>Tracheophyta</taxon>
        <taxon>Spermatophyta</taxon>
        <taxon>Magnoliopsida</taxon>
        <taxon>Ranunculales</taxon>
        <taxon>Circaeasteraceae</taxon>
        <taxon>Kingdonia</taxon>
    </lineage>
</organism>
<gene>
    <name evidence="8" type="ORF">GIB67_026405</name>
</gene>
<evidence type="ECO:0000256" key="2">
    <source>
        <dbReference type="ARBA" id="ARBA00022692"/>
    </source>
</evidence>
<name>A0A7J7P637_9MAGN</name>
<feature type="signal peptide" evidence="6">
    <location>
        <begin position="1"/>
        <end position="19"/>
    </location>
</feature>
<accession>A0A7J7P637</accession>
<dbReference type="CDD" id="cd07384">
    <property type="entry name" value="MPP_Cdc1_like"/>
    <property type="match status" value="1"/>
</dbReference>
<proteinExistence type="predicted"/>
<dbReference type="InterPro" id="IPR029052">
    <property type="entry name" value="Metallo-depent_PP-like"/>
</dbReference>
<dbReference type="OrthoDB" id="5977743at2759"/>
<evidence type="ECO:0000313" key="8">
    <source>
        <dbReference type="EMBL" id="KAF6174917.1"/>
    </source>
</evidence>
<feature type="domain" description="Calcineurin-like phosphoesterase" evidence="7">
    <location>
        <begin position="93"/>
        <end position="289"/>
    </location>
</feature>
<comment type="subcellular location">
    <subcellularLocation>
        <location evidence="1">Membrane</location>
        <topology evidence="1">Multi-pass membrane protein</topology>
    </subcellularLocation>
</comment>
<dbReference type="PANTHER" id="PTHR13315:SF4">
    <property type="entry name" value="METALLOPHOSPHOESTERASE, ISOFORM E"/>
    <property type="match status" value="1"/>
</dbReference>
<feature type="transmembrane region" description="Helical" evidence="5">
    <location>
        <begin position="354"/>
        <end position="372"/>
    </location>
</feature>
<evidence type="ECO:0000256" key="1">
    <source>
        <dbReference type="ARBA" id="ARBA00004141"/>
    </source>
</evidence>
<evidence type="ECO:0000256" key="4">
    <source>
        <dbReference type="ARBA" id="ARBA00023136"/>
    </source>
</evidence>
<keyword evidence="4 5" id="KW-0472">Membrane</keyword>
<comment type="caution">
    <text evidence="8">The sequence shown here is derived from an EMBL/GenBank/DDBJ whole genome shotgun (WGS) entry which is preliminary data.</text>
</comment>
<dbReference type="AlphaFoldDB" id="A0A7J7P637"/>
<dbReference type="GO" id="GO:0005783">
    <property type="term" value="C:endoplasmic reticulum"/>
    <property type="evidence" value="ECO:0007669"/>
    <property type="project" value="TreeGrafter"/>
</dbReference>
<dbReference type="Pfam" id="PF00149">
    <property type="entry name" value="Metallophos"/>
    <property type="match status" value="1"/>
</dbReference>
<keyword evidence="2 5" id="KW-0812">Transmembrane</keyword>
<dbReference type="Proteomes" id="UP000541444">
    <property type="component" value="Unassembled WGS sequence"/>
</dbReference>
<evidence type="ECO:0000313" key="9">
    <source>
        <dbReference type="Proteomes" id="UP000541444"/>
    </source>
</evidence>
<sequence>MSKLTVFLCAVWALSLLFGEMISFWVPSISTCSWPQLPNMINEERNLGVKVAVVADPQLMDRTSVKLAPKSLVLEILQFFTDLYMRRSFIGSIMPLKPDAIVFMGDYFDGGHLLSDEEWQQSLSRFKHIFDLNRRGSSDIPVYYLPGNHDIGYAGHYSHNTKVISRYEKGFGARNHKFTIGNVEFIAIDSQTLDGRRNGNLTSSSWNFIKNISSGYLLSPRVLLTHIPLYRPDWTYCGLERSSPIINQRISFGFNNEGVTYQNYLTKETTSLLLELIRPVVVFSGHDHDQCIVTHLSQHRPTTEHTVGTISWQQGNLYPSFMLMSTTNVGVSNTTKPEDAVSTQLCYLPMQTHIYLWYLSLFVFTVLALLLWPTNGLVFWHHCIPLLGSIKRTISSLTLKDVYKEKDEDEICEYEMIWDAEGSMQYIRKAVKKSVSAPSDDCGLVGRGSAVVRLTAKKHVSQEGGGSFDVEINDDSRILLPKSNRFKTKTVIRRLVWTFRSLIIIATVNVPLYMMLLFKDWIDK</sequence>
<keyword evidence="9" id="KW-1185">Reference proteome</keyword>